<dbReference type="AlphaFoldDB" id="A0A1E1LZV1"/>
<name>A0A1E1LZV1_RHYSE</name>
<feature type="domain" description="Glycosyl hydrolase family 59 catalytic" evidence="6">
    <location>
        <begin position="31"/>
        <end position="332"/>
    </location>
</feature>
<dbReference type="Gene3D" id="3.20.20.80">
    <property type="entry name" value="Glycosidases"/>
    <property type="match status" value="1"/>
</dbReference>
<evidence type="ECO:0000313" key="9">
    <source>
        <dbReference type="Proteomes" id="UP000177625"/>
    </source>
</evidence>
<dbReference type="EMBL" id="FJVC01000090">
    <property type="protein sequence ID" value="CZT42390.1"/>
    <property type="molecule type" value="Genomic_DNA"/>
</dbReference>
<feature type="compositionally biased region" description="Low complexity" evidence="4">
    <location>
        <begin position="463"/>
        <end position="524"/>
    </location>
</feature>
<protein>
    <submittedName>
        <fullName evidence="8">Uncharacterized protein</fullName>
    </submittedName>
</protein>
<accession>A0A1E1LZV1</accession>
<evidence type="ECO:0000256" key="4">
    <source>
        <dbReference type="SAM" id="MobiDB-lite"/>
    </source>
</evidence>
<keyword evidence="3" id="KW-0378">Hydrolase</keyword>
<dbReference type="Pfam" id="PF02057">
    <property type="entry name" value="Glyco_hydro_59"/>
    <property type="match status" value="1"/>
</dbReference>
<dbReference type="InterPro" id="IPR017853">
    <property type="entry name" value="GH"/>
</dbReference>
<evidence type="ECO:0000256" key="5">
    <source>
        <dbReference type="SAM" id="SignalP"/>
    </source>
</evidence>
<gene>
    <name evidence="8" type="ORF">RSE6_02263</name>
</gene>
<feature type="chain" id="PRO_5009447752" evidence="5">
    <location>
        <begin position="18"/>
        <end position="555"/>
    </location>
</feature>
<feature type="signal peptide" evidence="5">
    <location>
        <begin position="1"/>
        <end position="17"/>
    </location>
</feature>
<dbReference type="InterPro" id="IPR033452">
    <property type="entry name" value="GH30_C"/>
</dbReference>
<dbReference type="GO" id="GO:0016020">
    <property type="term" value="C:membrane"/>
    <property type="evidence" value="ECO:0007669"/>
    <property type="project" value="GOC"/>
</dbReference>
<dbReference type="Proteomes" id="UP000177625">
    <property type="component" value="Unassembled WGS sequence"/>
</dbReference>
<dbReference type="GO" id="GO:0006680">
    <property type="term" value="P:glucosylceramide catabolic process"/>
    <property type="evidence" value="ECO:0007669"/>
    <property type="project" value="TreeGrafter"/>
</dbReference>
<evidence type="ECO:0000256" key="3">
    <source>
        <dbReference type="ARBA" id="ARBA00022801"/>
    </source>
</evidence>
<evidence type="ECO:0000313" key="8">
    <source>
        <dbReference type="EMBL" id="CZT42390.1"/>
    </source>
</evidence>
<proteinExistence type="inferred from homology"/>
<comment type="similarity">
    <text evidence="1">Belongs to the glycosyl hydrolase 30 family.</text>
</comment>
<evidence type="ECO:0000259" key="6">
    <source>
        <dbReference type="Pfam" id="PF02057"/>
    </source>
</evidence>
<feature type="region of interest" description="Disordered" evidence="4">
    <location>
        <begin position="452"/>
        <end position="555"/>
    </location>
</feature>
<evidence type="ECO:0000259" key="7">
    <source>
        <dbReference type="Pfam" id="PF17189"/>
    </source>
</evidence>
<feature type="domain" description="Glycosyl hydrolase family 30 beta sandwich" evidence="7">
    <location>
        <begin position="362"/>
        <end position="406"/>
    </location>
</feature>
<dbReference type="Gene3D" id="2.60.40.1180">
    <property type="entry name" value="Golgi alpha-mannosidase II"/>
    <property type="match status" value="1"/>
</dbReference>
<dbReference type="PANTHER" id="PTHR11069">
    <property type="entry name" value="GLUCOSYLCERAMIDASE"/>
    <property type="match status" value="1"/>
</dbReference>
<keyword evidence="9" id="KW-1185">Reference proteome</keyword>
<dbReference type="Pfam" id="PF17189">
    <property type="entry name" value="Glyco_hydro_30C"/>
    <property type="match status" value="1"/>
</dbReference>
<dbReference type="InterPro" id="IPR001139">
    <property type="entry name" value="Glyco_hydro_30"/>
</dbReference>
<dbReference type="PANTHER" id="PTHR11069:SF23">
    <property type="entry name" value="LYSOSOMAL ACID GLUCOSYLCERAMIDASE"/>
    <property type="match status" value="1"/>
</dbReference>
<dbReference type="SUPFAM" id="SSF51445">
    <property type="entry name" value="(Trans)glycosidases"/>
    <property type="match status" value="1"/>
</dbReference>
<dbReference type="InterPro" id="IPR049161">
    <property type="entry name" value="GH59_cat"/>
</dbReference>
<evidence type="ECO:0000256" key="1">
    <source>
        <dbReference type="ARBA" id="ARBA00005382"/>
    </source>
</evidence>
<keyword evidence="2 5" id="KW-0732">Signal</keyword>
<organism evidence="8 9">
    <name type="scientific">Rhynchosporium secalis</name>
    <name type="common">Barley scald fungus</name>
    <dbReference type="NCBI Taxonomy" id="38038"/>
    <lineage>
        <taxon>Eukaryota</taxon>
        <taxon>Fungi</taxon>
        <taxon>Dikarya</taxon>
        <taxon>Ascomycota</taxon>
        <taxon>Pezizomycotina</taxon>
        <taxon>Leotiomycetes</taxon>
        <taxon>Helotiales</taxon>
        <taxon>Ploettnerulaceae</taxon>
        <taxon>Rhynchosporium</taxon>
    </lineage>
</organism>
<evidence type="ECO:0000256" key="2">
    <source>
        <dbReference type="ARBA" id="ARBA00022729"/>
    </source>
</evidence>
<feature type="compositionally biased region" description="Basic residues" evidence="4">
    <location>
        <begin position="535"/>
        <end position="555"/>
    </location>
</feature>
<dbReference type="InterPro" id="IPR013780">
    <property type="entry name" value="Glyco_hydro_b"/>
</dbReference>
<dbReference type="GO" id="GO:0004348">
    <property type="term" value="F:glucosylceramidase activity"/>
    <property type="evidence" value="ECO:0007669"/>
    <property type="project" value="InterPro"/>
</dbReference>
<sequence length="555" mass="59233">MFFRFGLLAIGAQTALAAITVDVGKTFQKMDGFGISQAFGRAYDLYNLPVPQRTYGLDLLFSPTKGAGFTILRNRIGSGPKKGDSILPVSPGSPEQIPNYVWDGIDSRQVWVSQQAKAYGVTRFYANAWSAPGFMKTNGVDTDGGYLCGVGEHTCASGDWKAAYAHLLIQYVKFYKAEGIDYSYLGFVNEPDYTTAYSSMLASGNHAAEFIKVLHPALVAAGLESVGITCCDMVGWNDMIPATAQLIAAGVEDQIARITGHGYSSDATIPLKTSRPTWLTEKETTDAWNGHWYSTGSVSDGYTWANHIYNAIVKGGVSAYFYWEGIEKTTVNAGLIKIEGMTLFPSARLWAYAHFSRAARPDAVRVATSGAPLGVNTVAFQNTDGTVSVIMINTNSVPTTVQVGTAGFNAQSVTGFVTSQANITMGVLDASVNGGLVGATIPEHGIVSFILSGKPGNNKEPIAPTTSKSTPTLKPTTSSTPTPTPKHTTTSCKPTPTFKTTTSAKPKTSAKPTPTPKHTTTCKPAPIPTHTTLAKVHKPHKTKPHPHSPTNKHRA</sequence>
<reference evidence="9" key="1">
    <citation type="submission" date="2016-03" db="EMBL/GenBank/DDBJ databases">
        <authorList>
            <person name="Guldener U."/>
        </authorList>
    </citation>
    <scope>NUCLEOTIDE SEQUENCE [LARGE SCALE GENOMIC DNA]</scope>
</reference>